<keyword evidence="4" id="KW-0378">Hydrolase</keyword>
<reference evidence="7" key="1">
    <citation type="submission" date="2021-08" db="EMBL/GenBank/DDBJ databases">
        <title>WGS assembly of Ceratopteris richardii.</title>
        <authorList>
            <person name="Marchant D.B."/>
            <person name="Chen G."/>
            <person name="Jenkins J."/>
            <person name="Shu S."/>
            <person name="Leebens-Mack J."/>
            <person name="Grimwood J."/>
            <person name="Schmutz J."/>
            <person name="Soltis P."/>
            <person name="Soltis D."/>
            <person name="Chen Z.-H."/>
        </authorList>
    </citation>
    <scope>NUCLEOTIDE SEQUENCE</scope>
    <source>
        <strain evidence="7">Whitten #5841</strain>
        <tissue evidence="7">Leaf</tissue>
    </source>
</reference>
<evidence type="ECO:0000256" key="3">
    <source>
        <dbReference type="ARBA" id="ARBA00022723"/>
    </source>
</evidence>
<dbReference type="Pfam" id="PF03372">
    <property type="entry name" value="Exo_endo_phos"/>
    <property type="match status" value="1"/>
</dbReference>
<proteinExistence type="inferred from homology"/>
<dbReference type="Proteomes" id="UP000825935">
    <property type="component" value="Chromosome 1"/>
</dbReference>
<dbReference type="InterPro" id="IPR005135">
    <property type="entry name" value="Endo/exonuclease/phosphatase"/>
</dbReference>
<evidence type="ECO:0000256" key="2">
    <source>
        <dbReference type="ARBA" id="ARBA00007092"/>
    </source>
</evidence>
<dbReference type="InterPro" id="IPR036691">
    <property type="entry name" value="Endo/exonu/phosph_ase_sf"/>
</dbReference>
<dbReference type="SUPFAM" id="SSF56219">
    <property type="entry name" value="DNase I-like"/>
    <property type="match status" value="1"/>
</dbReference>
<gene>
    <name evidence="7" type="ORF">KP509_01G025600</name>
</gene>
<dbReference type="EMBL" id="CM035406">
    <property type="protein sequence ID" value="KAH7445825.1"/>
    <property type="molecule type" value="Genomic_DNA"/>
</dbReference>
<evidence type="ECO:0000256" key="4">
    <source>
        <dbReference type="ARBA" id="ARBA00022801"/>
    </source>
</evidence>
<protein>
    <recommendedName>
        <fullName evidence="6">Endonuclease/exonuclease/phosphatase domain-containing protein</fullName>
    </recommendedName>
</protein>
<comment type="similarity">
    <text evidence="2">Belongs to the DNA repair enzymes AP/ExoA family.</text>
</comment>
<evidence type="ECO:0000313" key="7">
    <source>
        <dbReference type="EMBL" id="KAH7445825.1"/>
    </source>
</evidence>
<dbReference type="GO" id="GO:0003906">
    <property type="term" value="F:DNA-(apurinic or apyrimidinic site) endonuclease activity"/>
    <property type="evidence" value="ECO:0007669"/>
    <property type="project" value="TreeGrafter"/>
</dbReference>
<comment type="caution">
    <text evidence="7">The sequence shown here is derived from an EMBL/GenBank/DDBJ whole genome shotgun (WGS) entry which is preliminary data.</text>
</comment>
<comment type="cofactor">
    <cofactor evidence="1">
        <name>Mg(2+)</name>
        <dbReference type="ChEBI" id="CHEBI:18420"/>
    </cofactor>
</comment>
<dbReference type="GO" id="GO:0003677">
    <property type="term" value="F:DNA binding"/>
    <property type="evidence" value="ECO:0007669"/>
    <property type="project" value="InterPro"/>
</dbReference>
<sequence length="274" mass="31536">MKITSINIKDLFDPSRVAILGQGFKDKCLTPDFICVQEIKIDTEDLQKRLKCISPNHVWFSTLHPRGARGVAISISHTWSSRLTSTCEDRNHRWSVASIRFPNQFSVVSIYAPNGEAHRIYTWASLGSLSHNVLIYGDFNMVEFREDRWNNKGKIIDGREKEIWDKIKLHLDLVEVKDTKGFSWSNLQSRDSLRKARLDRCYIDQNTILEWGIPSISQHMDLAISDHYPITLSFKPIPTLQKALWFHAYQTSFSLPSFCPPRNFHCVGGGLCLL</sequence>
<evidence type="ECO:0000256" key="5">
    <source>
        <dbReference type="ARBA" id="ARBA00022842"/>
    </source>
</evidence>
<dbReference type="Gene3D" id="3.60.10.10">
    <property type="entry name" value="Endonuclease/exonuclease/phosphatase"/>
    <property type="match status" value="1"/>
</dbReference>
<feature type="domain" description="Endonuclease/exonuclease/phosphatase" evidence="6">
    <location>
        <begin position="31"/>
        <end position="227"/>
    </location>
</feature>
<keyword evidence="5" id="KW-0460">Magnesium</keyword>
<dbReference type="PANTHER" id="PTHR22748:SF11">
    <property type="entry name" value="OS07G0184032 PROTEIN"/>
    <property type="match status" value="1"/>
</dbReference>
<accession>A0A8T2VJS9</accession>
<dbReference type="GO" id="GO:0006284">
    <property type="term" value="P:base-excision repair"/>
    <property type="evidence" value="ECO:0007669"/>
    <property type="project" value="TreeGrafter"/>
</dbReference>
<evidence type="ECO:0000313" key="8">
    <source>
        <dbReference type="Proteomes" id="UP000825935"/>
    </source>
</evidence>
<keyword evidence="8" id="KW-1185">Reference proteome</keyword>
<dbReference type="GO" id="GO:0008311">
    <property type="term" value="F:double-stranded DNA 3'-5' DNA exonuclease activity"/>
    <property type="evidence" value="ECO:0007669"/>
    <property type="project" value="TreeGrafter"/>
</dbReference>
<dbReference type="GO" id="GO:0046872">
    <property type="term" value="F:metal ion binding"/>
    <property type="evidence" value="ECO:0007669"/>
    <property type="project" value="UniProtKB-KW"/>
</dbReference>
<dbReference type="PANTHER" id="PTHR22748">
    <property type="entry name" value="AP ENDONUCLEASE"/>
    <property type="match status" value="1"/>
</dbReference>
<dbReference type="InterPro" id="IPR004808">
    <property type="entry name" value="AP_endonuc_1"/>
</dbReference>
<name>A0A8T2VJS9_CERRI</name>
<dbReference type="GO" id="GO:0005634">
    <property type="term" value="C:nucleus"/>
    <property type="evidence" value="ECO:0007669"/>
    <property type="project" value="TreeGrafter"/>
</dbReference>
<evidence type="ECO:0000259" key="6">
    <source>
        <dbReference type="Pfam" id="PF03372"/>
    </source>
</evidence>
<dbReference type="AlphaFoldDB" id="A0A8T2VJS9"/>
<organism evidence="7 8">
    <name type="scientific">Ceratopteris richardii</name>
    <name type="common">Triangle waterfern</name>
    <dbReference type="NCBI Taxonomy" id="49495"/>
    <lineage>
        <taxon>Eukaryota</taxon>
        <taxon>Viridiplantae</taxon>
        <taxon>Streptophyta</taxon>
        <taxon>Embryophyta</taxon>
        <taxon>Tracheophyta</taxon>
        <taxon>Polypodiopsida</taxon>
        <taxon>Polypodiidae</taxon>
        <taxon>Polypodiales</taxon>
        <taxon>Pteridineae</taxon>
        <taxon>Pteridaceae</taxon>
        <taxon>Parkerioideae</taxon>
        <taxon>Ceratopteris</taxon>
    </lineage>
</organism>
<dbReference type="GO" id="GO:0008081">
    <property type="term" value="F:phosphoric diester hydrolase activity"/>
    <property type="evidence" value="ECO:0007669"/>
    <property type="project" value="TreeGrafter"/>
</dbReference>
<dbReference type="InterPro" id="IPR020847">
    <property type="entry name" value="AP_endonuclease_F1_BS"/>
</dbReference>
<evidence type="ECO:0000256" key="1">
    <source>
        <dbReference type="ARBA" id="ARBA00001946"/>
    </source>
</evidence>
<keyword evidence="3" id="KW-0479">Metal-binding</keyword>
<dbReference type="PROSITE" id="PS00726">
    <property type="entry name" value="AP_NUCLEASE_F1_1"/>
    <property type="match status" value="1"/>
</dbReference>